<sequence length="472" mass="50954">MFRTSQLTLLTVVAVISAPSFFAQDPFVTGFDTEYPANYTGVGAEPVPTSASDGWHFPRPLFTAPETYPQRFSGLSCGPLPKGFTVSYRMLHTPEGTEDYAVHLTLLNPYPNNITGPSTGFDAKIFQIVADTWLNLRTGIVSALNYTQFDANPAVYTFNSSLDGQTAREMTGRADATVFNTVHSLNSDSFFGYSGDNSGKSSLSYYQYPPPAYKSVDANDSGTKMADEYNWMQSVESLRFYTGFLAMQAGRNTSCTPATIGWWELVPLLDCLTLILKTVTVMTDFSEYTAQYLGQLNTSYVQTNPDVSAQNYATLKTPSVYLPYDVAILDPALSLTESECIVRAKNYTLTEANMEGTAPANVWNYCSTGICNYTLLNGTSGTFVSPYAGTHTESICQMGYSNAVDNNEYVEPAYITGIGQGTAGRFNPDRPAIISPTGNLPTTNSSFVGASESTGSSGGHPAVPYSAGASNA</sequence>
<accession>A0A7L9QF52</accession>
<proteinExistence type="evidence at transcript level"/>
<name>A0A7L9QF52_9CHLO</name>
<evidence type="ECO:0000313" key="3">
    <source>
        <dbReference type="EMBL" id="QOL01268.1"/>
    </source>
</evidence>
<protein>
    <submittedName>
        <fullName evidence="3">Putative extracellular protein TR9_071c</fullName>
    </submittedName>
</protein>
<evidence type="ECO:0000256" key="2">
    <source>
        <dbReference type="SAM" id="SignalP"/>
    </source>
</evidence>
<feature type="region of interest" description="Disordered" evidence="1">
    <location>
        <begin position="433"/>
        <end position="472"/>
    </location>
</feature>
<evidence type="ECO:0000256" key="1">
    <source>
        <dbReference type="SAM" id="MobiDB-lite"/>
    </source>
</evidence>
<reference evidence="3" key="1">
    <citation type="journal article" date="2020" name="Microb. Ecol.">
        <title>The Under-explored Extracellular Proteome of Aero-Terrestrial Microalgae Provides Clues on Different Mechanisms of Desiccation Tolerance in Non-Model Organisms.</title>
        <authorList>
            <person name="Gonzalez-Hourcade M."/>
            <person name="Del Campo E.M."/>
            <person name="Casano L.M."/>
        </authorList>
    </citation>
    <scope>NUCLEOTIDE SEQUENCE</scope>
    <source>
        <strain evidence="3">TR9</strain>
    </source>
</reference>
<feature type="compositionally biased region" description="Polar residues" evidence="1">
    <location>
        <begin position="436"/>
        <end position="455"/>
    </location>
</feature>
<organism evidence="3">
    <name type="scientific">Trebouxia lynnae</name>
    <dbReference type="NCBI Taxonomy" id="1825957"/>
    <lineage>
        <taxon>Eukaryota</taxon>
        <taxon>Viridiplantae</taxon>
        <taxon>Chlorophyta</taxon>
        <taxon>core chlorophytes</taxon>
        <taxon>Trebouxiophyceae</taxon>
        <taxon>Trebouxiales</taxon>
        <taxon>Trebouxiaceae</taxon>
        <taxon>Trebouxia</taxon>
    </lineage>
</organism>
<keyword evidence="2" id="KW-0732">Signal</keyword>
<dbReference type="EMBL" id="MT439021">
    <property type="protein sequence ID" value="QOL01268.1"/>
    <property type="molecule type" value="mRNA"/>
</dbReference>
<feature type="chain" id="PRO_5029627590" evidence="2">
    <location>
        <begin position="24"/>
        <end position="472"/>
    </location>
</feature>
<dbReference type="AlphaFoldDB" id="A0A7L9QF52"/>
<feature type="signal peptide" evidence="2">
    <location>
        <begin position="1"/>
        <end position="23"/>
    </location>
</feature>